<dbReference type="HOGENOM" id="CLU_119429_1_0_0"/>
<dbReference type="GO" id="GO:0004803">
    <property type="term" value="F:transposase activity"/>
    <property type="evidence" value="ECO:0007669"/>
    <property type="project" value="InterPro"/>
</dbReference>
<gene>
    <name evidence="1" type="ORF">OP10G_1857</name>
</gene>
<dbReference type="PANTHER" id="PTHR36966">
    <property type="entry name" value="REP-ASSOCIATED TYROSINE TRANSPOSASE"/>
    <property type="match status" value="1"/>
</dbReference>
<dbReference type="Proteomes" id="UP000027982">
    <property type="component" value="Chromosome"/>
</dbReference>
<dbReference type="GO" id="GO:0006313">
    <property type="term" value="P:DNA transposition"/>
    <property type="evidence" value="ECO:0007669"/>
    <property type="project" value="InterPro"/>
</dbReference>
<dbReference type="InterPro" id="IPR052715">
    <property type="entry name" value="RAYT_transposase"/>
</dbReference>
<dbReference type="GO" id="GO:0043565">
    <property type="term" value="F:sequence-specific DNA binding"/>
    <property type="evidence" value="ECO:0007669"/>
    <property type="project" value="TreeGrafter"/>
</dbReference>
<dbReference type="EMBL" id="CP007139">
    <property type="protein sequence ID" value="AIE85225.1"/>
    <property type="molecule type" value="Genomic_DNA"/>
</dbReference>
<dbReference type="STRING" id="661478.OP10G_1857"/>
<evidence type="ECO:0000313" key="2">
    <source>
        <dbReference type="Proteomes" id="UP000027982"/>
    </source>
</evidence>
<evidence type="ECO:0008006" key="3">
    <source>
        <dbReference type="Google" id="ProtNLM"/>
    </source>
</evidence>
<dbReference type="AlphaFoldDB" id="A0A068NR41"/>
<dbReference type="InterPro" id="IPR036515">
    <property type="entry name" value="Transposase_17_sf"/>
</dbReference>
<name>A0A068NR41_FIMGI</name>
<dbReference type="KEGG" id="fgi:OP10G_1857"/>
<dbReference type="eggNOG" id="COG1943">
    <property type="taxonomic scope" value="Bacteria"/>
</dbReference>
<organism evidence="1 2">
    <name type="scientific">Fimbriimonas ginsengisoli Gsoil 348</name>
    <dbReference type="NCBI Taxonomy" id="661478"/>
    <lineage>
        <taxon>Bacteria</taxon>
        <taxon>Bacillati</taxon>
        <taxon>Armatimonadota</taxon>
        <taxon>Fimbriimonadia</taxon>
        <taxon>Fimbriimonadales</taxon>
        <taxon>Fimbriimonadaceae</taxon>
        <taxon>Fimbriimonas</taxon>
    </lineage>
</organism>
<keyword evidence="2" id="KW-1185">Reference proteome</keyword>
<sequence>MGWQVQAWAVFSNHYHFVGFSPDEGLQREELTQRIHRNSARAVNALDGVQGRQVWYRCWDTRLTYEKSYLARLAYVHSNPVKHGLVADASTYRWCSARWFRENTEDPFFRTVMSFKTDNISIYDDFD</sequence>
<proteinExistence type="predicted"/>
<evidence type="ECO:0000313" key="1">
    <source>
        <dbReference type="EMBL" id="AIE85225.1"/>
    </source>
</evidence>
<protein>
    <recommendedName>
        <fullName evidence="3">Transposase IS200-like domain-containing protein</fullName>
    </recommendedName>
</protein>
<dbReference type="PANTHER" id="PTHR36966:SF1">
    <property type="entry name" value="REP-ASSOCIATED TYROSINE TRANSPOSASE"/>
    <property type="match status" value="1"/>
</dbReference>
<accession>A0A068NR41</accession>
<reference evidence="1 2" key="1">
    <citation type="journal article" date="2014" name="PLoS ONE">
        <title>The first complete genome sequence of the class fimbriimonadia in the phylum armatimonadetes.</title>
        <authorList>
            <person name="Hu Z.Y."/>
            <person name="Wang Y.Z."/>
            <person name="Im W.T."/>
            <person name="Wang S.Y."/>
            <person name="Zhao G.P."/>
            <person name="Zheng H.J."/>
            <person name="Quan Z.X."/>
        </authorList>
    </citation>
    <scope>NUCLEOTIDE SEQUENCE [LARGE SCALE GENOMIC DNA]</scope>
    <source>
        <strain evidence="1">Gsoil 348</strain>
    </source>
</reference>
<dbReference type="SUPFAM" id="SSF143422">
    <property type="entry name" value="Transposase IS200-like"/>
    <property type="match status" value="1"/>
</dbReference>
<dbReference type="Gene3D" id="3.30.70.1290">
    <property type="entry name" value="Transposase IS200-like"/>
    <property type="match status" value="1"/>
</dbReference>